<evidence type="ECO:0000313" key="2">
    <source>
        <dbReference type="Proteomes" id="UP000433406"/>
    </source>
</evidence>
<proteinExistence type="predicted"/>
<comment type="caution">
    <text evidence="1">The sequence shown here is derived from an EMBL/GenBank/DDBJ whole genome shotgun (WGS) entry which is preliminary data.</text>
</comment>
<keyword evidence="2" id="KW-1185">Reference proteome</keyword>
<dbReference type="EMBL" id="WLCI01000021">
    <property type="protein sequence ID" value="MTB97312.1"/>
    <property type="molecule type" value="Genomic_DNA"/>
</dbReference>
<accession>A0A6I3JH09</accession>
<reference evidence="1 2" key="1">
    <citation type="submission" date="2019-10" db="EMBL/GenBank/DDBJ databases">
        <title>Nocardioides novel species isolated from the excrement of Marmot.</title>
        <authorList>
            <person name="Zhang G."/>
        </authorList>
    </citation>
    <scope>NUCLEOTIDE SEQUENCE [LARGE SCALE GENOMIC DNA]</scope>
    <source>
        <strain evidence="2">zg-579</strain>
    </source>
</reference>
<dbReference type="RefSeq" id="WP_154617181.1">
    <property type="nucleotide sequence ID" value="NZ_CP053660.1"/>
</dbReference>
<name>A0A6I3JH09_9ACTN</name>
<sequence length="384" mass="39533">MVKNVGAVGDFDSAHETALLTATGRNQLLDAMHWIAEGRRLNGEVDGPTLLGALVAAADAGVAGAEPALRTAVRAALRSTLDTSADLVMTDGIVPPSRYEAALANVARRTASGTLVDITGSVVMAAQADDPLVIEALGLVAGLSWRDLQARAYARGTSLPGEADGSWSPSQVFAAFSVVDDVVCGRVEPQVPGAVAARPIELLLGGTASGWAAAEAMREGGVSYGTLLAQRDVGSAWSAHRNRSNNEISRLMVRRVLNALDEAGVGYWSTEGDAAVAKAVLGQRAGASGKPPGQLSIVTRAATGGPGYAVLIAIARDGGTARKTAATLLQLPKRFNVPSVLVLFGTGWADRGESDDLVRAFGGRLYTEHTLEQLAEAASTVGTS</sequence>
<dbReference type="AlphaFoldDB" id="A0A6I3JH09"/>
<evidence type="ECO:0000313" key="1">
    <source>
        <dbReference type="EMBL" id="MTB97312.1"/>
    </source>
</evidence>
<dbReference type="Proteomes" id="UP000433406">
    <property type="component" value="Unassembled WGS sequence"/>
</dbReference>
<protein>
    <submittedName>
        <fullName evidence="1">Uncharacterized protein</fullName>
    </submittedName>
</protein>
<gene>
    <name evidence="1" type="ORF">GGQ22_19790</name>
</gene>
<organism evidence="1 2">
    <name type="scientific">Nocardioides marmotae</name>
    <dbReference type="NCBI Taxonomy" id="2663857"/>
    <lineage>
        <taxon>Bacteria</taxon>
        <taxon>Bacillati</taxon>
        <taxon>Actinomycetota</taxon>
        <taxon>Actinomycetes</taxon>
        <taxon>Propionibacteriales</taxon>
        <taxon>Nocardioidaceae</taxon>
        <taxon>Nocardioides</taxon>
    </lineage>
</organism>